<keyword evidence="2" id="KW-1185">Reference proteome</keyword>
<dbReference type="EMBL" id="SIHJ01000002">
    <property type="protein sequence ID" value="TWT33603.1"/>
    <property type="molecule type" value="Genomic_DNA"/>
</dbReference>
<evidence type="ECO:0008006" key="3">
    <source>
        <dbReference type="Google" id="ProtNLM"/>
    </source>
</evidence>
<gene>
    <name evidence="1" type="ORF">KOR34_34350</name>
</gene>
<organism evidence="1 2">
    <name type="scientific">Posidoniimonas corsicana</name>
    <dbReference type="NCBI Taxonomy" id="1938618"/>
    <lineage>
        <taxon>Bacteria</taxon>
        <taxon>Pseudomonadati</taxon>
        <taxon>Planctomycetota</taxon>
        <taxon>Planctomycetia</taxon>
        <taxon>Pirellulales</taxon>
        <taxon>Lacipirellulaceae</taxon>
        <taxon>Posidoniimonas</taxon>
    </lineage>
</organism>
<dbReference type="AlphaFoldDB" id="A0A5C5V6P1"/>
<name>A0A5C5V6P1_9BACT</name>
<protein>
    <recommendedName>
        <fullName evidence="3">Zinc-ribbon domain-containing protein</fullName>
    </recommendedName>
</protein>
<reference evidence="1 2" key="1">
    <citation type="submission" date="2019-02" db="EMBL/GenBank/DDBJ databases">
        <title>Deep-cultivation of Planctomycetes and their phenomic and genomic characterization uncovers novel biology.</title>
        <authorList>
            <person name="Wiegand S."/>
            <person name="Jogler M."/>
            <person name="Boedeker C."/>
            <person name="Pinto D."/>
            <person name="Vollmers J."/>
            <person name="Rivas-Marin E."/>
            <person name="Kohn T."/>
            <person name="Peeters S.H."/>
            <person name="Heuer A."/>
            <person name="Rast P."/>
            <person name="Oberbeckmann S."/>
            <person name="Bunk B."/>
            <person name="Jeske O."/>
            <person name="Meyerdierks A."/>
            <person name="Storesund J.E."/>
            <person name="Kallscheuer N."/>
            <person name="Luecker S."/>
            <person name="Lage O.M."/>
            <person name="Pohl T."/>
            <person name="Merkel B.J."/>
            <person name="Hornburger P."/>
            <person name="Mueller R.-W."/>
            <person name="Bruemmer F."/>
            <person name="Labrenz M."/>
            <person name="Spormann A.M."/>
            <person name="Op Den Camp H."/>
            <person name="Overmann J."/>
            <person name="Amann R."/>
            <person name="Jetten M.S.M."/>
            <person name="Mascher T."/>
            <person name="Medema M.H."/>
            <person name="Devos D.P."/>
            <person name="Kaster A.-K."/>
            <person name="Ovreas L."/>
            <person name="Rohde M."/>
            <person name="Galperin M.Y."/>
            <person name="Jogler C."/>
        </authorList>
    </citation>
    <scope>NUCLEOTIDE SEQUENCE [LARGE SCALE GENOMIC DNA]</scope>
    <source>
        <strain evidence="1 2">KOR34</strain>
    </source>
</reference>
<evidence type="ECO:0000313" key="1">
    <source>
        <dbReference type="EMBL" id="TWT33603.1"/>
    </source>
</evidence>
<dbReference type="Proteomes" id="UP000316714">
    <property type="component" value="Unassembled WGS sequence"/>
</dbReference>
<dbReference type="PROSITE" id="PS51257">
    <property type="entry name" value="PROKAR_LIPOPROTEIN"/>
    <property type="match status" value="1"/>
</dbReference>
<dbReference type="Pfam" id="PF13211">
    <property type="entry name" value="DUF4019"/>
    <property type="match status" value="1"/>
</dbReference>
<evidence type="ECO:0000313" key="2">
    <source>
        <dbReference type="Proteomes" id="UP000316714"/>
    </source>
</evidence>
<accession>A0A5C5V6P1</accession>
<comment type="caution">
    <text evidence="1">The sequence shown here is derived from an EMBL/GenBank/DDBJ whole genome shotgun (WGS) entry which is preliminary data.</text>
</comment>
<sequence>MSKPKLVFLALAAVAALGLLTVGSCVALIYSGFTNADAAVSPRIDALFAAIEADTLASTYDSATTQELRDASTREQYVAVGKMIKNRLGRLESKSLRSVNYRYDNGAAYYDVTYSATFENGAGDVVAKMKKSDGEWKFVTFRVNSPLLQQGQAMTACPNCSNPFPANASFCPSCGFALSQAENSPLGE</sequence>
<dbReference type="OrthoDB" id="5953619at2"/>
<dbReference type="RefSeq" id="WP_146566364.1">
    <property type="nucleotide sequence ID" value="NZ_SIHJ01000002.1"/>
</dbReference>
<proteinExistence type="predicted"/>
<dbReference type="InterPro" id="IPR025091">
    <property type="entry name" value="DUF4019"/>
</dbReference>